<gene>
    <name evidence="8" type="ORF">FP026_28445</name>
</gene>
<evidence type="ECO:0000256" key="5">
    <source>
        <dbReference type="ARBA" id="ARBA00022989"/>
    </source>
</evidence>
<keyword evidence="3" id="KW-1003">Cell membrane</keyword>
<evidence type="ECO:0000256" key="3">
    <source>
        <dbReference type="ARBA" id="ARBA00022475"/>
    </source>
</evidence>
<accession>A0A5B0VL79</accession>
<protein>
    <submittedName>
        <fullName evidence="8">DoxX family protein</fullName>
    </submittedName>
</protein>
<dbReference type="RefSeq" id="WP_149637915.1">
    <property type="nucleotide sequence ID" value="NZ_VNIP01000018.1"/>
</dbReference>
<dbReference type="EMBL" id="VNIP01000018">
    <property type="protein sequence ID" value="KAA1175422.1"/>
    <property type="molecule type" value="Genomic_DNA"/>
</dbReference>
<dbReference type="Pfam" id="PF07681">
    <property type="entry name" value="DoxX"/>
    <property type="match status" value="1"/>
</dbReference>
<feature type="transmembrane region" description="Helical" evidence="7">
    <location>
        <begin position="105"/>
        <end position="123"/>
    </location>
</feature>
<dbReference type="AlphaFoldDB" id="A0A5B0VL79"/>
<comment type="subcellular location">
    <subcellularLocation>
        <location evidence="1">Cell membrane</location>
        <topology evidence="1">Multi-pass membrane protein</topology>
    </subcellularLocation>
</comment>
<evidence type="ECO:0000313" key="9">
    <source>
        <dbReference type="Proteomes" id="UP000323608"/>
    </source>
</evidence>
<keyword evidence="6 7" id="KW-0472">Membrane</keyword>
<feature type="transmembrane region" description="Helical" evidence="7">
    <location>
        <begin position="129"/>
        <end position="149"/>
    </location>
</feature>
<dbReference type="InterPro" id="IPR051907">
    <property type="entry name" value="DoxX-like_oxidoreductase"/>
</dbReference>
<evidence type="ECO:0000256" key="1">
    <source>
        <dbReference type="ARBA" id="ARBA00004651"/>
    </source>
</evidence>
<name>A0A5B0VL79_RHITR</name>
<dbReference type="OrthoDB" id="121744at2"/>
<dbReference type="InterPro" id="IPR032808">
    <property type="entry name" value="DoxX"/>
</dbReference>
<keyword evidence="5 7" id="KW-1133">Transmembrane helix</keyword>
<comment type="caution">
    <text evidence="8">The sequence shown here is derived from an EMBL/GenBank/DDBJ whole genome shotgun (WGS) entry which is preliminary data.</text>
</comment>
<comment type="similarity">
    <text evidence="2">Belongs to the DoxX family.</text>
</comment>
<dbReference type="PANTHER" id="PTHR33452">
    <property type="entry name" value="OXIDOREDUCTASE CATD-RELATED"/>
    <property type="match status" value="1"/>
</dbReference>
<evidence type="ECO:0000313" key="8">
    <source>
        <dbReference type="EMBL" id="KAA1175422.1"/>
    </source>
</evidence>
<dbReference type="GO" id="GO:0005886">
    <property type="term" value="C:plasma membrane"/>
    <property type="evidence" value="ECO:0007669"/>
    <property type="project" value="UniProtKB-SubCell"/>
</dbReference>
<dbReference type="PANTHER" id="PTHR33452:SF1">
    <property type="entry name" value="INNER MEMBRANE PROTEIN YPHA-RELATED"/>
    <property type="match status" value="1"/>
</dbReference>
<organism evidence="8 9">
    <name type="scientific">Rhizobium tropici</name>
    <dbReference type="NCBI Taxonomy" id="398"/>
    <lineage>
        <taxon>Bacteria</taxon>
        <taxon>Pseudomonadati</taxon>
        <taxon>Pseudomonadota</taxon>
        <taxon>Alphaproteobacteria</taxon>
        <taxon>Hyphomicrobiales</taxon>
        <taxon>Rhizobiaceae</taxon>
        <taxon>Rhizobium/Agrobacterium group</taxon>
        <taxon>Rhizobium</taxon>
    </lineage>
</organism>
<evidence type="ECO:0000256" key="4">
    <source>
        <dbReference type="ARBA" id="ARBA00022692"/>
    </source>
</evidence>
<evidence type="ECO:0000256" key="7">
    <source>
        <dbReference type="SAM" id="Phobius"/>
    </source>
</evidence>
<sequence>MQNQMMTAAPAERETMPQRLYGGLKLLDRIPHDLIALIARLSIAAVFWQSGQTKVEGWHVTDNAVYLFQTEYKLPLVDPWIAAHIAAFSEHFFPFLLVIGLASRLSALALLSMTLVIEIFVYPDAWPTHGTWATCFLVIIAGGPGRVALDHLIARRYGRSSRGGTEGSA</sequence>
<proteinExistence type="inferred from homology"/>
<reference evidence="8 9" key="1">
    <citation type="submission" date="2019-07" db="EMBL/GenBank/DDBJ databases">
        <title>The Draft Genome Sequence of Rhizobium tropici SARCC-755 Associated with Superior Nodulation on Pigeonpea (Cajanus cajan (L.) Millsp.).</title>
        <authorList>
            <person name="Bopape F.L."/>
            <person name="Hassen A.I."/>
            <person name="Swanevelder Z.H."/>
            <person name="Gwata E.T."/>
        </authorList>
    </citation>
    <scope>NUCLEOTIDE SEQUENCE [LARGE SCALE GENOMIC DNA]</scope>
    <source>
        <strain evidence="8 9">SARCC-755</strain>
    </source>
</reference>
<evidence type="ECO:0000256" key="2">
    <source>
        <dbReference type="ARBA" id="ARBA00006679"/>
    </source>
</evidence>
<keyword evidence="4 7" id="KW-0812">Transmembrane</keyword>
<dbReference type="Proteomes" id="UP000323608">
    <property type="component" value="Unassembled WGS sequence"/>
</dbReference>
<evidence type="ECO:0000256" key="6">
    <source>
        <dbReference type="ARBA" id="ARBA00023136"/>
    </source>
</evidence>